<reference evidence="2 3" key="1">
    <citation type="journal article" date="2013" name="Genome Biol. Evol.">
        <title>Life in an arsenic-containing gold mine: genome and physiology of the autotrophic arsenite-oxidizing bacterium rhizobium sp. NT-26.</title>
        <authorList>
            <person name="Andres J."/>
            <person name="Arsene-Ploetze F."/>
            <person name="Barbe V."/>
            <person name="Brochier-Armanet C."/>
            <person name="Cleiss-Arnold J."/>
            <person name="Coppee J.Y."/>
            <person name="Dillies M.A."/>
            <person name="Geist"/>
            <person name="L"/>
            <person name="Joublin A."/>
            <person name="Koechler S."/>
            <person name="Lassalle F."/>
            <person name="Marchal M."/>
            <person name="Medigue C."/>
            <person name="Muller D."/>
            <person name="Nesme X."/>
            <person name="Plewniak F."/>
            <person name="Proux C."/>
            <person name="Ramirez-Bahena M.H."/>
            <person name="Schenowitz C."/>
            <person name="Sismeiro O."/>
            <person name="Vallenet D."/>
            <person name="Santini J.M."/>
            <person name="Bertin P.N."/>
        </authorList>
    </citation>
    <scope>NUCLEOTIDE SEQUENCE [LARGE SCALE GENOMIC DNA]</scope>
    <source>
        <strain evidence="2 3">NT-26</strain>
    </source>
</reference>
<dbReference type="EMBL" id="FO082820">
    <property type="protein sequence ID" value="CCF18055.1"/>
    <property type="molecule type" value="Genomic_DNA"/>
</dbReference>
<dbReference type="RefSeq" id="WP_052637056.1">
    <property type="nucleotide sequence ID" value="NZ_FO082820.1"/>
</dbReference>
<dbReference type="SUPFAM" id="SSF52540">
    <property type="entry name" value="P-loop containing nucleoside triphosphate hydrolases"/>
    <property type="match status" value="1"/>
</dbReference>
<dbReference type="Proteomes" id="UP000010792">
    <property type="component" value="Chromosome"/>
</dbReference>
<evidence type="ECO:0000313" key="2">
    <source>
        <dbReference type="EMBL" id="CCF18055.1"/>
    </source>
</evidence>
<feature type="region of interest" description="Disordered" evidence="1">
    <location>
        <begin position="1439"/>
        <end position="1463"/>
    </location>
</feature>
<evidence type="ECO:0000313" key="3">
    <source>
        <dbReference type="Proteomes" id="UP000010792"/>
    </source>
</evidence>
<dbReference type="KEGG" id="rht:NT26_0331"/>
<proteinExistence type="predicted"/>
<dbReference type="OrthoDB" id="336284at2"/>
<keyword evidence="3" id="KW-1185">Reference proteome</keyword>
<accession>L0NAL4</accession>
<dbReference type="InterPro" id="IPR027417">
    <property type="entry name" value="P-loop_NTPase"/>
</dbReference>
<evidence type="ECO:0000256" key="1">
    <source>
        <dbReference type="SAM" id="MobiDB-lite"/>
    </source>
</evidence>
<dbReference type="STRING" id="1125847.NT26_0331"/>
<organism evidence="2 3">
    <name type="scientific">Pseudorhizobium banfieldiae</name>
    <dbReference type="NCBI Taxonomy" id="1125847"/>
    <lineage>
        <taxon>Bacteria</taxon>
        <taxon>Pseudomonadati</taxon>
        <taxon>Pseudomonadota</taxon>
        <taxon>Alphaproteobacteria</taxon>
        <taxon>Hyphomicrobiales</taxon>
        <taxon>Rhizobiaceae</taxon>
        <taxon>Rhizobium/Agrobacterium group</taxon>
        <taxon>Pseudorhizobium</taxon>
    </lineage>
</organism>
<sequence length="1463" mass="164332">MAPQLETHDDIERGFQDIPGNKKTEAEQTAFLMDLGWHKGSNWDDLLKSKRILIISEAGAGKTYECRAQQRALWASGEPAFYVELADLARSNLRDLLSHEEEVRFNAWHASQSDVATFFLDSIDELKLSLGSFEQALKRLAKAVEGQLGRIRVVITSRPVPIDEQLFRQLLPVPDESEEAPTEKDFADIAMARRAQKSSEERLERDWRNVALLPLSNAQIVQMALKEGVDEPDALLADIRQRNAEEFVRRPQDLIELCADWRVHRRIRSHLDQVASNIAVKLKPRSDRKERAALSADRALQGACRLALAATLSRKLTLRHSAEADREGDPAEAPLDPELILHDWTSDERTTLLERPLFGFASYGRVRFHHRSVIEYLASEHLLALRERGVSSRSIKRILFTTTAQGGTVLKPSLRPVSAWMALRDDAIFEEVLKREPDVLLNFGDPETLSPLKRQRALRAYVERHGKGGWRGLRVPAIQLHRFADASLDSEVKRLWNLGVENPEIREVLLDLIGLGKMNECADIAHSVAMDGTAPDNERIDALEALISLPDPRLTKVGDSLVSDPSLWSDRLARAALMRLFPAHLSIEQLGEVLARISEKKRSVGDISWQFPRLIEHVSLPPYELGALRERVTELALEGVVWDQKKWPNLASKRQYLLPALASICLRQLRNDVTTPELFRSIAVALRLAEREYDHTEPAKQLAAAIASAPPAIRRSIFEADDKLLQAYDSRSDPFDRYARLALYGAVVVLGAADAEWVLEALADRTRSADDRAMMLEAAIGTRNDNVEWADHLSALKLHVSDRPELIERLEKLSNPSLASQKNRRWEREQAKRREHDERRDMKAHASWVMFWREIVNNPDEVFASDRSDNTAWGLWRAMEQSGNESRASGWNRRFIERHFNKTVADRLRLAVMAFWRKDRPTLRSERPEQEKDTFLIRWQLGLAGITAEAEDPNWAENLSQDDAELALRYVPIELNGFPTWLEGFAAVHPAAVDAVLGTELTIELSDPATAHSGMLQGIRHAPLSVAQLFVPRLLAWLDQGEWRVGQAASESVRANRLEQVLRILVQHGDADIIAHIHALAKGEIASGAHDSVDGIWLPVLMRLSPADGIDALAKIIEAQSPAKFGPAIEWFGSLFGNPHGDRETYLSASTFTPELLLRLARLAYQYVRPSDDLKREGSFTPNARDHAERGRSNIVNALLSTTGPDSWAMKLRLANDPLFAGFKERALAMARERAAEEADAAAFTETDIVALDRYGELPPLTRDEMFILMVDRLDDIDDTLLRDDSPRAAWALIKDEKIMRQQIARELRSGAKGAYTVDQEAVTADEKETDIRLRSTGSEHEAIIELKIGEKGRSAADLKATIKGQLVAKYMAAENSRAGCLLITVNSARTWQHPDNGTALSLAGLVDMLNAEAVRIEEEMGGSLRLLVRGLDLQPRLSTERAKSRNRQCKDASKEPQEALAK</sequence>
<protein>
    <submittedName>
        <fullName evidence="2">Uncharacterized protein</fullName>
    </submittedName>
</protein>
<name>L0NAL4_9HYPH</name>
<dbReference type="Gene3D" id="3.40.50.300">
    <property type="entry name" value="P-loop containing nucleotide triphosphate hydrolases"/>
    <property type="match status" value="1"/>
</dbReference>
<gene>
    <name evidence="2" type="ORF">NT26_0331</name>
</gene>